<gene>
    <name evidence="1" type="ORF">GCM10009119_12390</name>
</gene>
<organism evidence="1 2">
    <name type="scientific">Algoriphagus jejuensis</name>
    <dbReference type="NCBI Taxonomy" id="419934"/>
    <lineage>
        <taxon>Bacteria</taxon>
        <taxon>Pseudomonadati</taxon>
        <taxon>Bacteroidota</taxon>
        <taxon>Cytophagia</taxon>
        <taxon>Cytophagales</taxon>
        <taxon>Cyclobacteriaceae</taxon>
        <taxon>Algoriphagus</taxon>
    </lineage>
</organism>
<protein>
    <submittedName>
        <fullName evidence="1">Crp/Fnr family transcriptional regulator</fullName>
    </submittedName>
</protein>
<reference evidence="2" key="1">
    <citation type="journal article" date="2019" name="Int. J. Syst. Evol. Microbiol.">
        <title>The Global Catalogue of Microorganisms (GCM) 10K type strain sequencing project: providing services to taxonomists for standard genome sequencing and annotation.</title>
        <authorList>
            <consortium name="The Broad Institute Genomics Platform"/>
            <consortium name="The Broad Institute Genome Sequencing Center for Infectious Disease"/>
            <person name="Wu L."/>
            <person name="Ma J."/>
        </authorList>
    </citation>
    <scope>NUCLEOTIDE SEQUENCE [LARGE SCALE GENOMIC DNA]</scope>
    <source>
        <strain evidence="2">JCM 16112</strain>
    </source>
</reference>
<dbReference type="InterPro" id="IPR018490">
    <property type="entry name" value="cNMP-bd_dom_sf"/>
</dbReference>
<name>A0ABP3YCF8_9BACT</name>
<dbReference type="InterPro" id="IPR014710">
    <property type="entry name" value="RmlC-like_jellyroll"/>
</dbReference>
<dbReference type="SUPFAM" id="SSF51206">
    <property type="entry name" value="cAMP-binding domain-like"/>
    <property type="match status" value="1"/>
</dbReference>
<dbReference type="Proteomes" id="UP001500469">
    <property type="component" value="Unassembled WGS sequence"/>
</dbReference>
<dbReference type="RefSeq" id="WP_343849554.1">
    <property type="nucleotide sequence ID" value="NZ_BAAAFI010000004.1"/>
</dbReference>
<sequence length="193" mass="22816">MDRYFDEMFAYINQIWDIPEGDKAVCRLFFKPVQVKKDTLLDVAGKIPNYHNFIVSGYMRNFHRDEKGNEVTVDLNDGPRFFTSYFHFMNRSISNENLQCVTDCEILRISRDDVDQSAAMGKTQKDYTIKVLQQKMEQDKERIHDMGNLTAEQRYLKLLRNQPNIIRNFPLKYIASYLGIKPESLSRIRKEIT</sequence>
<comment type="caution">
    <text evidence="1">The sequence shown here is derived from an EMBL/GenBank/DDBJ whole genome shotgun (WGS) entry which is preliminary data.</text>
</comment>
<keyword evidence="2" id="KW-1185">Reference proteome</keyword>
<proteinExistence type="predicted"/>
<evidence type="ECO:0000313" key="2">
    <source>
        <dbReference type="Proteomes" id="UP001500469"/>
    </source>
</evidence>
<dbReference type="EMBL" id="BAAAFI010000004">
    <property type="protein sequence ID" value="GAA0878271.1"/>
    <property type="molecule type" value="Genomic_DNA"/>
</dbReference>
<evidence type="ECO:0000313" key="1">
    <source>
        <dbReference type="EMBL" id="GAA0878271.1"/>
    </source>
</evidence>
<dbReference type="Gene3D" id="2.60.120.10">
    <property type="entry name" value="Jelly Rolls"/>
    <property type="match status" value="1"/>
</dbReference>
<accession>A0ABP3YCF8</accession>